<dbReference type="Proteomes" id="UP000241203">
    <property type="component" value="Unassembled WGS sequence"/>
</dbReference>
<keyword evidence="8" id="KW-0032">Aminotransferase</keyword>
<evidence type="ECO:0000256" key="2">
    <source>
        <dbReference type="ARBA" id="ARBA00022898"/>
    </source>
</evidence>
<accession>A0A2P8GSK7</accession>
<gene>
    <name evidence="7" type="ORF">CLV49_0537</name>
    <name evidence="8" type="ORF">ELQ93_17830</name>
</gene>
<evidence type="ECO:0000313" key="8">
    <source>
        <dbReference type="EMBL" id="RUQ81759.1"/>
    </source>
</evidence>
<organism evidence="7 9">
    <name type="scientific">Labedella gwakjiensis</name>
    <dbReference type="NCBI Taxonomy" id="390269"/>
    <lineage>
        <taxon>Bacteria</taxon>
        <taxon>Bacillati</taxon>
        <taxon>Actinomycetota</taxon>
        <taxon>Actinomycetes</taxon>
        <taxon>Micrococcales</taxon>
        <taxon>Microbacteriaceae</taxon>
        <taxon>Labedella</taxon>
    </lineage>
</organism>
<dbReference type="Gene3D" id="1.10.10.10">
    <property type="entry name" value="Winged helix-like DNA-binding domain superfamily/Winged helix DNA-binding domain"/>
    <property type="match status" value="1"/>
</dbReference>
<evidence type="ECO:0000256" key="1">
    <source>
        <dbReference type="ARBA" id="ARBA00005384"/>
    </source>
</evidence>
<dbReference type="InterPro" id="IPR015421">
    <property type="entry name" value="PyrdxlP-dep_Trfase_major"/>
</dbReference>
<dbReference type="SUPFAM" id="SSF46785">
    <property type="entry name" value="Winged helix' DNA-binding domain"/>
    <property type="match status" value="1"/>
</dbReference>
<feature type="domain" description="HTH gntR-type" evidence="6">
    <location>
        <begin position="22"/>
        <end position="90"/>
    </location>
</feature>
<reference evidence="7 9" key="1">
    <citation type="submission" date="2018-03" db="EMBL/GenBank/DDBJ databases">
        <title>Genomic Encyclopedia of Archaeal and Bacterial Type Strains, Phase II (KMG-II): from individual species to whole genera.</title>
        <authorList>
            <person name="Goeker M."/>
        </authorList>
    </citation>
    <scope>NUCLEOTIDE SEQUENCE [LARGE SCALE GENOMIC DNA]</scope>
    <source>
        <strain evidence="7 9">DSM 21548</strain>
    </source>
</reference>
<dbReference type="GO" id="GO:0030170">
    <property type="term" value="F:pyridoxal phosphate binding"/>
    <property type="evidence" value="ECO:0007669"/>
    <property type="project" value="InterPro"/>
</dbReference>
<dbReference type="EMBL" id="PYAU01000001">
    <property type="protein sequence ID" value="PSL36935.1"/>
    <property type="molecule type" value="Genomic_DNA"/>
</dbReference>
<dbReference type="InterPro" id="IPR036390">
    <property type="entry name" value="WH_DNA-bd_sf"/>
</dbReference>
<dbReference type="SMART" id="SM00345">
    <property type="entry name" value="HTH_GNTR"/>
    <property type="match status" value="1"/>
</dbReference>
<comment type="caution">
    <text evidence="7">The sequence shown here is derived from an EMBL/GenBank/DDBJ whole genome shotgun (WGS) entry which is preliminary data.</text>
</comment>
<dbReference type="Pfam" id="PF00392">
    <property type="entry name" value="GntR"/>
    <property type="match status" value="1"/>
</dbReference>
<dbReference type="Pfam" id="PF00155">
    <property type="entry name" value="Aminotran_1_2"/>
    <property type="match status" value="1"/>
</dbReference>
<dbReference type="PRINTS" id="PR00035">
    <property type="entry name" value="HTHGNTR"/>
</dbReference>
<dbReference type="AlphaFoldDB" id="A0A2P8GSK7"/>
<keyword evidence="4" id="KW-0238">DNA-binding</keyword>
<reference evidence="8 10" key="2">
    <citation type="submission" date="2018-12" db="EMBL/GenBank/DDBJ databases">
        <authorList>
            <person name="hu s."/>
            <person name="Xu Y."/>
            <person name="Xu B."/>
            <person name="Li F."/>
        </authorList>
    </citation>
    <scope>NUCLEOTIDE SEQUENCE [LARGE SCALE GENOMIC DNA]</scope>
    <source>
        <strain evidence="8 10">KSW2-17</strain>
    </source>
</reference>
<dbReference type="InterPro" id="IPR000524">
    <property type="entry name" value="Tscrpt_reg_HTH_GntR"/>
</dbReference>
<dbReference type="OrthoDB" id="199743at2"/>
<dbReference type="Proteomes" id="UP000268291">
    <property type="component" value="Unassembled WGS sequence"/>
</dbReference>
<dbReference type="InterPro" id="IPR036388">
    <property type="entry name" value="WH-like_DNA-bd_sf"/>
</dbReference>
<keyword evidence="3" id="KW-0805">Transcription regulation</keyword>
<protein>
    <submittedName>
        <fullName evidence="7">GntR family transcriptional regulator</fullName>
    </submittedName>
    <submittedName>
        <fullName evidence="8">PLP-dependent aminotransferase family protein</fullName>
    </submittedName>
</protein>
<evidence type="ECO:0000259" key="6">
    <source>
        <dbReference type="PROSITE" id="PS50949"/>
    </source>
</evidence>
<evidence type="ECO:0000313" key="7">
    <source>
        <dbReference type="EMBL" id="PSL36935.1"/>
    </source>
</evidence>
<dbReference type="Gene3D" id="3.40.640.10">
    <property type="entry name" value="Type I PLP-dependent aspartate aminotransferase-like (Major domain)"/>
    <property type="match status" value="1"/>
</dbReference>
<name>A0A2P8GSK7_9MICO</name>
<keyword evidence="2" id="KW-0663">Pyridoxal phosphate</keyword>
<evidence type="ECO:0000313" key="9">
    <source>
        <dbReference type="Proteomes" id="UP000241203"/>
    </source>
</evidence>
<keyword evidence="5" id="KW-0804">Transcription</keyword>
<proteinExistence type="inferred from homology"/>
<dbReference type="InterPro" id="IPR051446">
    <property type="entry name" value="HTH_trans_reg/aminotransferase"/>
</dbReference>
<evidence type="ECO:0000256" key="3">
    <source>
        <dbReference type="ARBA" id="ARBA00023015"/>
    </source>
</evidence>
<keyword evidence="10" id="KW-1185">Reference proteome</keyword>
<dbReference type="InterPro" id="IPR004839">
    <property type="entry name" value="Aminotransferase_I/II_large"/>
</dbReference>
<dbReference type="GO" id="GO:0003677">
    <property type="term" value="F:DNA binding"/>
    <property type="evidence" value="ECO:0007669"/>
    <property type="project" value="UniProtKB-KW"/>
</dbReference>
<dbReference type="PROSITE" id="PS50949">
    <property type="entry name" value="HTH_GNTR"/>
    <property type="match status" value="1"/>
</dbReference>
<dbReference type="PANTHER" id="PTHR46577:SF1">
    <property type="entry name" value="HTH-TYPE TRANSCRIPTIONAL REGULATORY PROTEIN GABR"/>
    <property type="match status" value="1"/>
</dbReference>
<dbReference type="GO" id="GO:0008483">
    <property type="term" value="F:transaminase activity"/>
    <property type="evidence" value="ECO:0007669"/>
    <property type="project" value="UniProtKB-KW"/>
</dbReference>
<comment type="similarity">
    <text evidence="1">In the C-terminal section; belongs to the class-I pyridoxal-phosphate-dependent aminotransferase family.</text>
</comment>
<dbReference type="SUPFAM" id="SSF53383">
    <property type="entry name" value="PLP-dependent transferases"/>
    <property type="match status" value="1"/>
</dbReference>
<dbReference type="CDD" id="cd00609">
    <property type="entry name" value="AAT_like"/>
    <property type="match status" value="1"/>
</dbReference>
<evidence type="ECO:0000256" key="4">
    <source>
        <dbReference type="ARBA" id="ARBA00023125"/>
    </source>
</evidence>
<dbReference type="PANTHER" id="PTHR46577">
    <property type="entry name" value="HTH-TYPE TRANSCRIPTIONAL REGULATORY PROTEIN GABR"/>
    <property type="match status" value="1"/>
</dbReference>
<dbReference type="GO" id="GO:0003700">
    <property type="term" value="F:DNA-binding transcription factor activity"/>
    <property type="evidence" value="ECO:0007669"/>
    <property type="project" value="InterPro"/>
</dbReference>
<dbReference type="CDD" id="cd07377">
    <property type="entry name" value="WHTH_GntR"/>
    <property type="match status" value="1"/>
</dbReference>
<sequence length="476" mass="51611">MVDVHITARALSSLLGDWRGSDAAYRSLADRVRLLILDGRVPTDTRLPAERDLAERLGLSRTTVTAAYRELRESGYLESLRGSGSIARLPGAEPDVVPVREQGALDFSKASMPASALVADASVAAAARLPRYLTEFDYDPVGLPELRRALADRYSEAGLPTSPDEIMVTLGAQHAIGLLARTMVSRGDRALLEMPSYPHAHDALRAVGARLVPVTVSSEQGWDDAEVTQAFERTNPVLAYLMPDFHNPTGASMSPTTRAAVRRAAARTGTILVIDETTADLSIDRAEPHRPFAADNAEGARIITIGSLGKTVWGGLRIGWIRADRQTIRKLVVARSIGDLGTPILEQLVSIELLPRLDDIIDLRRAQLAGTRFRVERLLAEHFPRWEVPRVHGGLALWVGIGAPLSSQLALAARSQGLVIAAGPRFGIDGAFERFLRIPITYSVPETERGIEALQRAWASLVRDPVPAMPDLASVV</sequence>
<dbReference type="EMBL" id="RZGY01000006">
    <property type="protein sequence ID" value="RUQ81759.1"/>
    <property type="molecule type" value="Genomic_DNA"/>
</dbReference>
<evidence type="ECO:0000313" key="10">
    <source>
        <dbReference type="Proteomes" id="UP000268291"/>
    </source>
</evidence>
<keyword evidence="8" id="KW-0808">Transferase</keyword>
<dbReference type="InterPro" id="IPR015424">
    <property type="entry name" value="PyrdxlP-dep_Trfase"/>
</dbReference>
<dbReference type="RefSeq" id="WP_106562150.1">
    <property type="nucleotide sequence ID" value="NZ_PYAU01000001.1"/>
</dbReference>
<evidence type="ECO:0000256" key="5">
    <source>
        <dbReference type="ARBA" id="ARBA00023163"/>
    </source>
</evidence>